<evidence type="ECO:0000313" key="2">
    <source>
        <dbReference type="EMBL" id="MDE8645791.1"/>
    </source>
</evidence>
<proteinExistence type="predicted"/>
<dbReference type="RefSeq" id="WP_118602908.1">
    <property type="nucleotide sequence ID" value="NZ_CP109605.1"/>
</dbReference>
<gene>
    <name evidence="2" type="ORF">PXH69_12595</name>
</gene>
<dbReference type="AlphaFoldDB" id="A0AAW6LHR2"/>
<evidence type="ECO:0000259" key="1">
    <source>
        <dbReference type="Pfam" id="PF04230"/>
    </source>
</evidence>
<feature type="domain" description="Polysaccharide pyruvyl transferase" evidence="1">
    <location>
        <begin position="14"/>
        <end position="280"/>
    </location>
</feature>
<keyword evidence="2" id="KW-0808">Transferase</keyword>
<accession>A0AAW6LHR2</accession>
<dbReference type="Pfam" id="PF04230">
    <property type="entry name" value="PS_pyruv_trans"/>
    <property type="match status" value="1"/>
</dbReference>
<dbReference type="Proteomes" id="UP001217325">
    <property type="component" value="Unassembled WGS sequence"/>
</dbReference>
<dbReference type="GO" id="GO:0016740">
    <property type="term" value="F:transferase activity"/>
    <property type="evidence" value="ECO:0007669"/>
    <property type="project" value="UniProtKB-KW"/>
</dbReference>
<dbReference type="InterPro" id="IPR007345">
    <property type="entry name" value="Polysacch_pyruvyl_Trfase"/>
</dbReference>
<name>A0AAW6LHR2_RHOSG</name>
<dbReference type="EMBL" id="JARDXE010000007">
    <property type="protein sequence ID" value="MDE8645791.1"/>
    <property type="molecule type" value="Genomic_DNA"/>
</dbReference>
<sequence length="354" mass="38583">MRRFFMSIAAAQGNLGDIEIRRTAVDYMRELGFRPVVFSGSMSAEYVDAFDWEPTDEVMDSGISFWRAILSDTVRRKRAVIVMAPGPAVLGASAASVVKHSLLVTVFAVLRMFGTRVLVLGRSIEVRSPMAAVPEKILVGVADVYAARDKRTCEYLRGKSRFYPDLAFGAGVSDGAKSAGRESARREIALLSLRHDRPVNYASLRSIQSQFSANGLDLMACCQVVEDDSHNREVAATLGIPYVGWDDDTTHRQQESAVRALYERAAVTVSDRLHVLILSARGGSIPVMSGSSSVPKLRDSLEPVLAPQASWMDDATGGSLNLGHDESTRISRGMDSAAAELEDLRSRIKEAVMP</sequence>
<protein>
    <submittedName>
        <fullName evidence="2">Polysaccharide pyruvyl transferase family protein</fullName>
    </submittedName>
</protein>
<reference evidence="2" key="1">
    <citation type="submission" date="2023-02" db="EMBL/GenBank/DDBJ databases">
        <title>A novel hydrolase synthesized by Rhodococcus erythropolis HQ is responsible for the detoxification of Zearalenone.</title>
        <authorList>
            <person name="Hu J."/>
            <person name="Xu J."/>
        </authorList>
    </citation>
    <scope>NUCLEOTIDE SEQUENCE</scope>
    <source>
        <strain evidence="2">HQ</strain>
    </source>
</reference>
<comment type="caution">
    <text evidence="2">The sequence shown here is derived from an EMBL/GenBank/DDBJ whole genome shotgun (WGS) entry which is preliminary data.</text>
</comment>
<evidence type="ECO:0000313" key="3">
    <source>
        <dbReference type="Proteomes" id="UP001217325"/>
    </source>
</evidence>
<organism evidence="2 3">
    <name type="scientific">Rhodococcus qingshengii</name>
    <dbReference type="NCBI Taxonomy" id="334542"/>
    <lineage>
        <taxon>Bacteria</taxon>
        <taxon>Bacillati</taxon>
        <taxon>Actinomycetota</taxon>
        <taxon>Actinomycetes</taxon>
        <taxon>Mycobacteriales</taxon>
        <taxon>Nocardiaceae</taxon>
        <taxon>Rhodococcus</taxon>
        <taxon>Rhodococcus erythropolis group</taxon>
    </lineage>
</organism>